<evidence type="ECO:0000313" key="2">
    <source>
        <dbReference type="EMBL" id="GFE17941.1"/>
    </source>
</evidence>
<evidence type="ECO:0000256" key="1">
    <source>
        <dbReference type="SAM" id="MobiDB-lite"/>
    </source>
</evidence>
<gene>
    <name evidence="2" type="ORF">Sgleb_59880</name>
</gene>
<dbReference type="Proteomes" id="UP000430079">
    <property type="component" value="Unassembled WGS sequence"/>
</dbReference>
<reference evidence="2 3" key="1">
    <citation type="submission" date="2019-12" db="EMBL/GenBank/DDBJ databases">
        <title>Whole genome shotgun sequence of Streptomyces hygroscopicus subsp. glebosus NBRC 13786.</title>
        <authorList>
            <person name="Ichikawa N."/>
            <person name="Kimura A."/>
            <person name="Kitahashi Y."/>
            <person name="Komaki H."/>
            <person name="Tamura T."/>
        </authorList>
    </citation>
    <scope>NUCLEOTIDE SEQUENCE [LARGE SCALE GENOMIC DNA]</scope>
    <source>
        <strain evidence="2 3">NBRC 13786</strain>
    </source>
</reference>
<feature type="region of interest" description="Disordered" evidence="1">
    <location>
        <begin position="64"/>
        <end position="83"/>
    </location>
</feature>
<name>A0A640T609_9ACTN</name>
<dbReference type="AlphaFoldDB" id="A0A640T609"/>
<sequence>MRHFLGGVALRRASERIVCLCKRETAPRLHQANARLGGKVSLGALRCRSLPGGFRTTFVTVPAPSDSSARGMRVSGRAESPTL</sequence>
<protein>
    <submittedName>
        <fullName evidence="2">Uncharacterized protein</fullName>
    </submittedName>
</protein>
<accession>A0A640T609</accession>
<organism evidence="2 3">
    <name type="scientific">Streptomyces glebosus</name>
    <dbReference type="NCBI Taxonomy" id="249580"/>
    <lineage>
        <taxon>Bacteria</taxon>
        <taxon>Bacillati</taxon>
        <taxon>Actinomycetota</taxon>
        <taxon>Actinomycetes</taxon>
        <taxon>Kitasatosporales</taxon>
        <taxon>Streptomycetaceae</taxon>
        <taxon>Streptomyces</taxon>
    </lineage>
</organism>
<keyword evidence="3" id="KW-1185">Reference proteome</keyword>
<comment type="caution">
    <text evidence="2">The sequence shown here is derived from an EMBL/GenBank/DDBJ whole genome shotgun (WGS) entry which is preliminary data.</text>
</comment>
<evidence type="ECO:0000313" key="3">
    <source>
        <dbReference type="Proteomes" id="UP000430079"/>
    </source>
</evidence>
<dbReference type="EMBL" id="BLIO01000001">
    <property type="protein sequence ID" value="GFE17941.1"/>
    <property type="molecule type" value="Genomic_DNA"/>
</dbReference>
<proteinExistence type="predicted"/>